<accession>A0A385AC91</accession>
<name>A0A385AC91_LATCU</name>
<feature type="region of interest" description="Disordered" evidence="1">
    <location>
        <begin position="383"/>
        <end position="412"/>
    </location>
</feature>
<evidence type="ECO:0000313" key="2">
    <source>
        <dbReference type="EMBL" id="AXN35234.1"/>
    </source>
</evidence>
<gene>
    <name evidence="2" type="ORF">DT351_02160</name>
</gene>
<reference evidence="2 3" key="1">
    <citation type="submission" date="2018-07" db="EMBL/GenBank/DDBJ databases">
        <title>Lactobacillus curvatus genome sequence.</title>
        <authorList>
            <person name="Prechtl R."/>
        </authorList>
    </citation>
    <scope>NUCLEOTIDE SEQUENCE [LARGE SCALE GENOMIC DNA]</scope>
    <source>
        <strain evidence="2 3">TMW 1.1928</strain>
    </source>
</reference>
<evidence type="ECO:0000256" key="1">
    <source>
        <dbReference type="SAM" id="MobiDB-lite"/>
    </source>
</evidence>
<dbReference type="AlphaFoldDB" id="A0A385AC91"/>
<dbReference type="RefSeq" id="WP_076786589.1">
    <property type="nucleotide sequence ID" value="NZ_CP016470.1"/>
</dbReference>
<dbReference type="InterPro" id="IPR021462">
    <property type="entry name" value="DUF3114"/>
</dbReference>
<dbReference type="Proteomes" id="UP000257607">
    <property type="component" value="Chromosome"/>
</dbReference>
<feature type="compositionally biased region" description="Basic and acidic residues" evidence="1">
    <location>
        <begin position="399"/>
        <end position="412"/>
    </location>
</feature>
<dbReference type="Pfam" id="PF11311">
    <property type="entry name" value="DUF3114"/>
    <property type="match status" value="1"/>
</dbReference>
<organism evidence="2 3">
    <name type="scientific">Latilactobacillus curvatus</name>
    <name type="common">Lactobacillus curvatus</name>
    <dbReference type="NCBI Taxonomy" id="28038"/>
    <lineage>
        <taxon>Bacteria</taxon>
        <taxon>Bacillati</taxon>
        <taxon>Bacillota</taxon>
        <taxon>Bacilli</taxon>
        <taxon>Lactobacillales</taxon>
        <taxon>Lactobacillaceae</taxon>
        <taxon>Latilactobacillus</taxon>
    </lineage>
</organism>
<protein>
    <submittedName>
        <fullName evidence="2">DUF3114 domain-containing protein</fullName>
    </submittedName>
</protein>
<dbReference type="EMBL" id="CP031003">
    <property type="protein sequence ID" value="AXN35234.1"/>
    <property type="molecule type" value="Genomic_DNA"/>
</dbReference>
<sequence length="412" mass="48277">MRLSPIQQLMALQSILIMQLNETPSKQITMIDLPVVRGQLLLALHARHQLTLSTQQRTMIQRAIITTLAIKTDGTQLMDLWRQTLPQRYRIVDQAEVVAHFEQLERANWDVASLRAYATHLTGQLAAQPTALKRILQHNWQALHQVGSALYQMLFEAYGDRTAQPVINYQRINLVLTHLGAQLDEHAFLQLTARDYQLDPQLAPDAPFLATFAQSVQRAFVGRVLTDKRIHQFRMYLDRQNLRYIRHYFQHSGETDEQALARFVRKRQATQPHYWLRREPARLHNKYRNGQRPTTHWNRKRLTPDFHSEFILAPSGAFISQWQVLKVRADGLIDSNPDHYQLDDGTLRQLLNGESFNYANRNDRQHARLDSQPPLQNDHALRKTAFKGWRSPTKQQYRPNDKQVDDYSRWYS</sequence>
<evidence type="ECO:0000313" key="3">
    <source>
        <dbReference type="Proteomes" id="UP000257607"/>
    </source>
</evidence>
<proteinExistence type="predicted"/>